<evidence type="ECO:0000256" key="3">
    <source>
        <dbReference type="ARBA" id="ARBA00023235"/>
    </source>
</evidence>
<keyword evidence="1" id="KW-0312">Gluconeogenesis</keyword>
<accession>A0A0G1A0B3</accession>
<dbReference type="SUPFAM" id="SSF53697">
    <property type="entry name" value="SIS domain"/>
    <property type="match status" value="1"/>
</dbReference>
<dbReference type="AlphaFoldDB" id="A0A0G1A0B3"/>
<dbReference type="InterPro" id="IPR001672">
    <property type="entry name" value="G6P_Isomerase"/>
</dbReference>
<dbReference type="GO" id="GO:0097367">
    <property type="term" value="F:carbohydrate derivative binding"/>
    <property type="evidence" value="ECO:0007669"/>
    <property type="project" value="InterPro"/>
</dbReference>
<keyword evidence="2" id="KW-0324">Glycolysis</keyword>
<keyword evidence="3 4" id="KW-0413">Isomerase</keyword>
<evidence type="ECO:0000256" key="1">
    <source>
        <dbReference type="ARBA" id="ARBA00022432"/>
    </source>
</evidence>
<dbReference type="GO" id="GO:0051156">
    <property type="term" value="P:glucose 6-phosphate metabolic process"/>
    <property type="evidence" value="ECO:0007669"/>
    <property type="project" value="TreeGrafter"/>
</dbReference>
<dbReference type="GO" id="GO:0048029">
    <property type="term" value="F:monosaccharide binding"/>
    <property type="evidence" value="ECO:0007669"/>
    <property type="project" value="TreeGrafter"/>
</dbReference>
<dbReference type="PANTHER" id="PTHR11469">
    <property type="entry name" value="GLUCOSE-6-PHOSPHATE ISOMERASE"/>
    <property type="match status" value="1"/>
</dbReference>
<dbReference type="EMBL" id="LCBX01000068">
    <property type="protein sequence ID" value="KKS18808.1"/>
    <property type="molecule type" value="Genomic_DNA"/>
</dbReference>
<evidence type="ECO:0000313" key="5">
    <source>
        <dbReference type="Proteomes" id="UP000034507"/>
    </source>
</evidence>
<sequence length="177" mass="19985">MEARKDGILPGVEENKALLSAVVSYMAYERGLTTQVSFVFNPKLESVGKWWCQLLAESLGKDGKGVTPLISVGTNDLHSMLQLYIDGPRDKFFNFISCESEMSREVRAVLSGVKKSFDEHKIPYTETILDRIDEHSLGYFMQTKMMEVIMLGKLMGINPFGQSAVEDYKKYARELLA</sequence>
<evidence type="ECO:0000256" key="2">
    <source>
        <dbReference type="ARBA" id="ARBA00023152"/>
    </source>
</evidence>
<dbReference type="PATRIC" id="fig|1619119.3.peg.997"/>
<dbReference type="GO" id="GO:0004347">
    <property type="term" value="F:glucose-6-phosphate isomerase activity"/>
    <property type="evidence" value="ECO:0007669"/>
    <property type="project" value="InterPro"/>
</dbReference>
<dbReference type="GO" id="GO:0006094">
    <property type="term" value="P:gluconeogenesis"/>
    <property type="evidence" value="ECO:0007669"/>
    <property type="project" value="UniProtKB-KW"/>
</dbReference>
<dbReference type="InterPro" id="IPR046348">
    <property type="entry name" value="SIS_dom_sf"/>
</dbReference>
<dbReference type="PROSITE" id="PS51463">
    <property type="entry name" value="P_GLUCOSE_ISOMERASE_3"/>
    <property type="match status" value="1"/>
</dbReference>
<gene>
    <name evidence="4" type="ORF">UU77_C0068G0009</name>
</gene>
<organism evidence="4 5">
    <name type="scientific">candidate division WWE3 bacterium GW2011_GWC1_41_7</name>
    <dbReference type="NCBI Taxonomy" id="1619119"/>
    <lineage>
        <taxon>Bacteria</taxon>
        <taxon>Katanobacteria</taxon>
    </lineage>
</organism>
<comment type="caution">
    <text evidence="4">The sequence shown here is derived from an EMBL/GenBank/DDBJ whole genome shotgun (WGS) entry which is preliminary data.</text>
</comment>
<dbReference type="GO" id="GO:0005829">
    <property type="term" value="C:cytosol"/>
    <property type="evidence" value="ECO:0007669"/>
    <property type="project" value="TreeGrafter"/>
</dbReference>
<dbReference type="PANTHER" id="PTHR11469:SF1">
    <property type="entry name" value="GLUCOSE-6-PHOSPHATE ISOMERASE"/>
    <property type="match status" value="1"/>
</dbReference>
<protein>
    <submittedName>
        <fullName evidence="4">Glucose-6-phosphate isomerase</fullName>
    </submittedName>
</protein>
<reference evidence="4 5" key="1">
    <citation type="journal article" date="2015" name="Nature">
        <title>rRNA introns, odd ribosomes, and small enigmatic genomes across a large radiation of phyla.</title>
        <authorList>
            <person name="Brown C.T."/>
            <person name="Hug L.A."/>
            <person name="Thomas B.C."/>
            <person name="Sharon I."/>
            <person name="Castelle C.J."/>
            <person name="Singh A."/>
            <person name="Wilkins M.J."/>
            <person name="Williams K.H."/>
            <person name="Banfield J.F."/>
        </authorList>
    </citation>
    <scope>NUCLEOTIDE SEQUENCE [LARGE SCALE GENOMIC DNA]</scope>
</reference>
<evidence type="ECO:0000313" key="4">
    <source>
        <dbReference type="EMBL" id="KKS18808.1"/>
    </source>
</evidence>
<dbReference type="Proteomes" id="UP000034507">
    <property type="component" value="Unassembled WGS sequence"/>
</dbReference>
<proteinExistence type="predicted"/>
<name>A0A0G1A0B3_UNCKA</name>
<dbReference type="Gene3D" id="3.40.50.10490">
    <property type="entry name" value="Glucose-6-phosphate isomerase like protein, domain 1"/>
    <property type="match status" value="2"/>
</dbReference>
<dbReference type="GO" id="GO:0006096">
    <property type="term" value="P:glycolytic process"/>
    <property type="evidence" value="ECO:0007669"/>
    <property type="project" value="UniProtKB-KW"/>
</dbReference>